<protein>
    <submittedName>
        <fullName evidence="1">Uncharacterized protein</fullName>
    </submittedName>
</protein>
<organism evidence="1 2">
    <name type="scientific">Nesidiocoris tenuis</name>
    <dbReference type="NCBI Taxonomy" id="355587"/>
    <lineage>
        <taxon>Eukaryota</taxon>
        <taxon>Metazoa</taxon>
        <taxon>Ecdysozoa</taxon>
        <taxon>Arthropoda</taxon>
        <taxon>Hexapoda</taxon>
        <taxon>Insecta</taxon>
        <taxon>Pterygota</taxon>
        <taxon>Neoptera</taxon>
        <taxon>Paraneoptera</taxon>
        <taxon>Hemiptera</taxon>
        <taxon>Heteroptera</taxon>
        <taxon>Panheteroptera</taxon>
        <taxon>Cimicomorpha</taxon>
        <taxon>Miridae</taxon>
        <taxon>Dicyphina</taxon>
        <taxon>Nesidiocoris</taxon>
    </lineage>
</organism>
<reference evidence="1 2" key="1">
    <citation type="submission" date="2020-02" db="EMBL/GenBank/DDBJ databases">
        <authorList>
            <person name="Ferguson B K."/>
        </authorList>
    </citation>
    <scope>NUCLEOTIDE SEQUENCE [LARGE SCALE GENOMIC DNA]</scope>
</reference>
<feature type="non-terminal residue" evidence="1">
    <location>
        <position position="98"/>
    </location>
</feature>
<gene>
    <name evidence="1" type="ORF">NTEN_LOCUS2695</name>
</gene>
<evidence type="ECO:0000313" key="1">
    <source>
        <dbReference type="EMBL" id="CAA9996062.1"/>
    </source>
</evidence>
<dbReference type="Proteomes" id="UP000479000">
    <property type="component" value="Unassembled WGS sequence"/>
</dbReference>
<name>A0A6H5G193_9HEMI</name>
<sequence>MAISNRVQKQNLQSSIAIGVDGVNVNMFAEIQKNFQNGGFPLRGGPVNRARAPFISDVNVGVIDQQHFHYLKYRENRLSTCYRYHCDFFRWITVISIT</sequence>
<proteinExistence type="predicted"/>
<evidence type="ECO:0000313" key="2">
    <source>
        <dbReference type="Proteomes" id="UP000479000"/>
    </source>
</evidence>
<keyword evidence="2" id="KW-1185">Reference proteome</keyword>
<dbReference type="EMBL" id="CADCXU010004333">
    <property type="protein sequence ID" value="CAA9996062.1"/>
    <property type="molecule type" value="Genomic_DNA"/>
</dbReference>
<accession>A0A6H5G193</accession>
<dbReference type="AlphaFoldDB" id="A0A6H5G193"/>